<comment type="caution">
    <text evidence="2">The sequence shown here is derived from an EMBL/GenBank/DDBJ whole genome shotgun (WGS) entry which is preliminary data.</text>
</comment>
<gene>
    <name evidence="2" type="ORF">F3Y22_tig00000083pilonHSYRG00002</name>
</gene>
<dbReference type="InterPro" id="IPR050747">
    <property type="entry name" value="Mitochondrial_chaperone_BCS1"/>
</dbReference>
<evidence type="ECO:0000313" key="2">
    <source>
        <dbReference type="EMBL" id="KAE8736241.1"/>
    </source>
</evidence>
<feature type="compositionally biased region" description="Polar residues" evidence="1">
    <location>
        <begin position="16"/>
        <end position="33"/>
    </location>
</feature>
<reference evidence="2" key="1">
    <citation type="submission" date="2019-09" db="EMBL/GenBank/DDBJ databases">
        <title>Draft genome information of white flower Hibiscus syriacus.</title>
        <authorList>
            <person name="Kim Y.-M."/>
        </authorList>
    </citation>
    <scope>NUCLEOTIDE SEQUENCE [LARGE SCALE GENOMIC DNA]</scope>
    <source>
        <strain evidence="2">YM2019G1</strain>
    </source>
</reference>
<dbReference type="PANTHER" id="PTHR23070">
    <property type="entry name" value="BCS1 AAA-TYPE ATPASE"/>
    <property type="match status" value="1"/>
</dbReference>
<dbReference type="Proteomes" id="UP000436088">
    <property type="component" value="Unassembled WGS sequence"/>
</dbReference>
<protein>
    <submittedName>
        <fullName evidence="2">Mitochondrial chaperone BCS1-like protein</fullName>
    </submittedName>
</protein>
<accession>A0A6A3DAD3</accession>
<feature type="region of interest" description="Disordered" evidence="1">
    <location>
        <begin position="1"/>
        <end position="37"/>
    </location>
</feature>
<dbReference type="EMBL" id="VEPZ02000009">
    <property type="protein sequence ID" value="KAE8736241.1"/>
    <property type="molecule type" value="Genomic_DNA"/>
</dbReference>
<organism evidence="2 3">
    <name type="scientific">Hibiscus syriacus</name>
    <name type="common">Rose of Sharon</name>
    <dbReference type="NCBI Taxonomy" id="106335"/>
    <lineage>
        <taxon>Eukaryota</taxon>
        <taxon>Viridiplantae</taxon>
        <taxon>Streptophyta</taxon>
        <taxon>Embryophyta</taxon>
        <taxon>Tracheophyta</taxon>
        <taxon>Spermatophyta</taxon>
        <taxon>Magnoliopsida</taxon>
        <taxon>eudicotyledons</taxon>
        <taxon>Gunneridae</taxon>
        <taxon>Pentapetalae</taxon>
        <taxon>rosids</taxon>
        <taxon>malvids</taxon>
        <taxon>Malvales</taxon>
        <taxon>Malvaceae</taxon>
        <taxon>Malvoideae</taxon>
        <taxon>Hibiscus</taxon>
    </lineage>
</organism>
<feature type="region of interest" description="Disordered" evidence="1">
    <location>
        <begin position="256"/>
        <end position="276"/>
    </location>
</feature>
<proteinExistence type="predicted"/>
<dbReference type="AlphaFoldDB" id="A0A6A3DAD3"/>
<sequence length="276" mass="31479">MWDGQEPSFRSRRSVSQHQDQPQVGAAQGQNPHSGEKRHFELSFNKKHKDKVLDFYLPNVLLKAEETKNKDKAIKIYRRQCTFSEDDGETTGFLGSIILDHPATFDTLATNPDLKKMIIDDLDRFLKTKGYYKKVGKGWKRGVRSDADLRRTLLSTGNRFILLIEEIDCISGVLERKTANQNKQQDAKSGNGAWSAEVAEELMRSDDADTALQGLVEFLKRKREEANETEDKPADCDEVGSSVRRLNAAISRVKRSKTDGDRKKIKMMKEEFKPLQ</sequence>
<name>A0A6A3DAD3_HIBSY</name>
<evidence type="ECO:0000256" key="1">
    <source>
        <dbReference type="SAM" id="MobiDB-lite"/>
    </source>
</evidence>
<keyword evidence="3" id="KW-1185">Reference proteome</keyword>
<evidence type="ECO:0000313" key="3">
    <source>
        <dbReference type="Proteomes" id="UP000436088"/>
    </source>
</evidence>